<dbReference type="Proteomes" id="UP001372338">
    <property type="component" value="Unassembled WGS sequence"/>
</dbReference>
<comment type="caution">
    <text evidence="3">The sequence shown here is derived from an EMBL/GenBank/DDBJ whole genome shotgun (WGS) entry which is preliminary data.</text>
</comment>
<organism evidence="3 4">
    <name type="scientific">Crotalaria pallida</name>
    <name type="common">Smooth rattlebox</name>
    <name type="synonym">Crotalaria striata</name>
    <dbReference type="NCBI Taxonomy" id="3830"/>
    <lineage>
        <taxon>Eukaryota</taxon>
        <taxon>Viridiplantae</taxon>
        <taxon>Streptophyta</taxon>
        <taxon>Embryophyta</taxon>
        <taxon>Tracheophyta</taxon>
        <taxon>Spermatophyta</taxon>
        <taxon>Magnoliopsida</taxon>
        <taxon>eudicotyledons</taxon>
        <taxon>Gunneridae</taxon>
        <taxon>Pentapetalae</taxon>
        <taxon>rosids</taxon>
        <taxon>fabids</taxon>
        <taxon>Fabales</taxon>
        <taxon>Fabaceae</taxon>
        <taxon>Papilionoideae</taxon>
        <taxon>50 kb inversion clade</taxon>
        <taxon>genistoids sensu lato</taxon>
        <taxon>core genistoids</taxon>
        <taxon>Crotalarieae</taxon>
        <taxon>Crotalaria</taxon>
    </lineage>
</organism>
<dbReference type="SUPFAM" id="SSF46579">
    <property type="entry name" value="Prefoldin"/>
    <property type="match status" value="1"/>
</dbReference>
<name>A0AAN9FI12_CROPI</name>
<dbReference type="GO" id="GO:0003714">
    <property type="term" value="F:transcription corepressor activity"/>
    <property type="evidence" value="ECO:0007669"/>
    <property type="project" value="InterPro"/>
</dbReference>
<dbReference type="NCBIfam" id="TIGR00293">
    <property type="entry name" value="prefoldin subunit alpha"/>
    <property type="match status" value="1"/>
</dbReference>
<gene>
    <name evidence="3" type="ORF">RIF29_15977</name>
</gene>
<protein>
    <recommendedName>
        <fullName evidence="5">Protein UXT homolog</fullName>
    </recommendedName>
</protein>
<dbReference type="InterPro" id="IPR009053">
    <property type="entry name" value="Prefoldin"/>
</dbReference>
<dbReference type="Gene3D" id="1.10.287.370">
    <property type="match status" value="1"/>
</dbReference>
<keyword evidence="2" id="KW-0175">Coiled coil</keyword>
<dbReference type="FunFam" id="1.10.287.370:FF:000010">
    <property type="entry name" value="Protein UXT like"/>
    <property type="match status" value="1"/>
</dbReference>
<sequence>MVGLWALKWVQPNHFLVQPNFPNHSSFPLPLFLCSSSPVLLLHCPVHTRRRHHHHEDTTTQRRRHLQDLRTEGLMDNVRQEKVQRYEEFVDKRLKPDLHHAIAQRDKVFEQQKTFADLRKNIENLEKNSVTSLRTLVNLGSEVYLQAEVPDTQHIFVDIGLGFHVEFTWSEALNFIEKREEKIARQIEEYTQLIASIKAQIKLVLEGIRELLELPAEKSLPERIF</sequence>
<dbReference type="EMBL" id="JAYWIO010000003">
    <property type="protein sequence ID" value="KAK7274876.1"/>
    <property type="molecule type" value="Genomic_DNA"/>
</dbReference>
<dbReference type="InterPro" id="IPR003994">
    <property type="entry name" value="UXT"/>
</dbReference>
<dbReference type="PRINTS" id="PR01502">
    <property type="entry name" value="UXTPROTEIN"/>
</dbReference>
<reference evidence="3 4" key="1">
    <citation type="submission" date="2024-01" db="EMBL/GenBank/DDBJ databases">
        <title>The genomes of 5 underutilized Papilionoideae crops provide insights into root nodulation and disease resistanc.</title>
        <authorList>
            <person name="Yuan L."/>
        </authorList>
    </citation>
    <scope>NUCLEOTIDE SEQUENCE [LARGE SCALE GENOMIC DNA]</scope>
    <source>
        <strain evidence="3">ZHUSHIDOU_FW_LH</strain>
        <tissue evidence="3">Leaf</tissue>
    </source>
</reference>
<dbReference type="PANTHER" id="PTHR13345">
    <property type="entry name" value="MEDIATOR OF RNA POLYMERASE II TRANSCRIPTION SUBUNIT 10"/>
    <property type="match status" value="1"/>
</dbReference>
<dbReference type="GO" id="GO:0006457">
    <property type="term" value="P:protein folding"/>
    <property type="evidence" value="ECO:0007669"/>
    <property type="project" value="UniProtKB-ARBA"/>
</dbReference>
<dbReference type="PANTHER" id="PTHR13345:SF9">
    <property type="entry name" value="PROTEIN UXT"/>
    <property type="match status" value="1"/>
</dbReference>
<comment type="similarity">
    <text evidence="1">Belongs to the UXT family.</text>
</comment>
<dbReference type="GO" id="GO:0009409">
    <property type="term" value="P:response to cold"/>
    <property type="evidence" value="ECO:0007669"/>
    <property type="project" value="UniProtKB-ARBA"/>
</dbReference>
<dbReference type="GO" id="GO:0016592">
    <property type="term" value="C:mediator complex"/>
    <property type="evidence" value="ECO:0007669"/>
    <property type="project" value="TreeGrafter"/>
</dbReference>
<dbReference type="CDD" id="cd23158">
    <property type="entry name" value="Prefoldin_UXT"/>
    <property type="match status" value="1"/>
</dbReference>
<feature type="coiled-coil region" evidence="2">
    <location>
        <begin position="173"/>
        <end position="200"/>
    </location>
</feature>
<evidence type="ECO:0000256" key="1">
    <source>
        <dbReference type="ARBA" id="ARBA00007666"/>
    </source>
</evidence>
<evidence type="ECO:0000313" key="3">
    <source>
        <dbReference type="EMBL" id="KAK7274876.1"/>
    </source>
</evidence>
<evidence type="ECO:0000256" key="2">
    <source>
        <dbReference type="SAM" id="Coils"/>
    </source>
</evidence>
<dbReference type="Pfam" id="PF02996">
    <property type="entry name" value="Prefoldin"/>
    <property type="match status" value="1"/>
</dbReference>
<proteinExistence type="inferred from homology"/>
<dbReference type="GO" id="GO:0045944">
    <property type="term" value="P:positive regulation of transcription by RNA polymerase II"/>
    <property type="evidence" value="ECO:0007669"/>
    <property type="project" value="TreeGrafter"/>
</dbReference>
<keyword evidence="4" id="KW-1185">Reference proteome</keyword>
<dbReference type="InterPro" id="IPR004127">
    <property type="entry name" value="Prefoldin_subunit_alpha"/>
</dbReference>
<dbReference type="AlphaFoldDB" id="A0AAN9FI12"/>
<evidence type="ECO:0008006" key="5">
    <source>
        <dbReference type="Google" id="ProtNLM"/>
    </source>
</evidence>
<accession>A0AAN9FI12</accession>
<evidence type="ECO:0000313" key="4">
    <source>
        <dbReference type="Proteomes" id="UP001372338"/>
    </source>
</evidence>
<dbReference type="GO" id="GO:0000122">
    <property type="term" value="P:negative regulation of transcription by RNA polymerase II"/>
    <property type="evidence" value="ECO:0007669"/>
    <property type="project" value="InterPro"/>
</dbReference>